<proteinExistence type="predicted"/>
<dbReference type="AlphaFoldDB" id="A0A2R8C966"/>
<dbReference type="Proteomes" id="UP000244898">
    <property type="component" value="Unassembled WGS sequence"/>
</dbReference>
<evidence type="ECO:0000313" key="2">
    <source>
        <dbReference type="Proteomes" id="UP000244898"/>
    </source>
</evidence>
<organism evidence="1 2">
    <name type="scientific">Falsiruegeria mediterranea M17</name>
    <dbReference type="NCBI Taxonomy" id="1200281"/>
    <lineage>
        <taxon>Bacteria</taxon>
        <taxon>Pseudomonadati</taxon>
        <taxon>Pseudomonadota</taxon>
        <taxon>Alphaproteobacteria</taxon>
        <taxon>Rhodobacterales</taxon>
        <taxon>Roseobacteraceae</taxon>
        <taxon>Falsiruegeria</taxon>
    </lineage>
</organism>
<dbReference type="RefSeq" id="WP_108787863.1">
    <property type="nucleotide sequence ID" value="NZ_ONZG01000005.1"/>
</dbReference>
<dbReference type="EMBL" id="ONZG01000005">
    <property type="protein sequence ID" value="SPJ28971.1"/>
    <property type="molecule type" value="Genomic_DNA"/>
</dbReference>
<reference evidence="2" key="1">
    <citation type="submission" date="2018-03" db="EMBL/GenBank/DDBJ databases">
        <authorList>
            <person name="Rodrigo-Torres L."/>
            <person name="Arahal R. D."/>
            <person name="Lucena T."/>
        </authorList>
    </citation>
    <scope>NUCLEOTIDE SEQUENCE [LARGE SCALE GENOMIC DNA]</scope>
    <source>
        <strain evidence="2">CECT 7615</strain>
    </source>
</reference>
<gene>
    <name evidence="1" type="ORF">TRM7615_02481</name>
</gene>
<name>A0A2R8C966_9RHOB</name>
<evidence type="ECO:0000313" key="1">
    <source>
        <dbReference type="EMBL" id="SPJ28971.1"/>
    </source>
</evidence>
<protein>
    <submittedName>
        <fullName evidence="1">Uncharacterized protein</fullName>
    </submittedName>
</protein>
<sequence length="73" mass="7738">MGAAIQLAKQNTGVALAALPFVAEALKAGALVDAGPGNSLEGKNHGFTLRQIESVRPIVKRVAYWLIEKSDKH</sequence>
<accession>A0A2R8C966</accession>
<keyword evidence="2" id="KW-1185">Reference proteome</keyword>